<dbReference type="Proteomes" id="UP000192478">
    <property type="component" value="Chromosome"/>
</dbReference>
<dbReference type="PROSITE" id="PS00369">
    <property type="entry name" value="PTS_HPR_HIS"/>
    <property type="match status" value="1"/>
</dbReference>
<evidence type="ECO:0000256" key="4">
    <source>
        <dbReference type="ARBA" id="ARBA00022490"/>
    </source>
</evidence>
<accession>A0AAC9RJT6</accession>
<dbReference type="InterPro" id="IPR000032">
    <property type="entry name" value="HPr-like"/>
</dbReference>
<name>A0AAC9RJT6_9CLOT</name>
<reference evidence="7 9" key="1">
    <citation type="submission" date="2016-10" db="EMBL/GenBank/DDBJ databases">
        <title>Complete Genome Sequence of Acetogen Clostridium formicoaceticum ATCC 27076.</title>
        <authorList>
            <person name="Bao T."/>
            <person name="Cheng C."/>
            <person name="Zhao J."/>
            <person name="Yang S.-T."/>
            <person name="Wang J."/>
            <person name="Wang M."/>
        </authorList>
    </citation>
    <scope>NUCLEOTIDE SEQUENCE [LARGE SCALE GENOMIC DNA]</scope>
    <source>
        <strain evidence="7 9">ATCC 27076</strain>
    </source>
</reference>
<reference evidence="8 10" key="2">
    <citation type="submission" date="2017-03" db="EMBL/GenBank/DDBJ databases">
        <title>Complete sequence of Clostridium formicaceticum DSM 92.</title>
        <authorList>
            <person name="Poehlein A."/>
            <person name="Karl M."/>
            <person name="Bengelsdorf F.R."/>
            <person name="Duerre P."/>
            <person name="Daniel R."/>
        </authorList>
    </citation>
    <scope>NUCLEOTIDE SEQUENCE [LARGE SCALE GENOMIC DNA]</scope>
    <source>
        <strain evidence="8 10">DSM 92</strain>
    </source>
</reference>
<dbReference type="CDD" id="cd00367">
    <property type="entry name" value="PTS-HPr_like"/>
    <property type="match status" value="1"/>
</dbReference>
<dbReference type="SUPFAM" id="SSF55594">
    <property type="entry name" value="HPr-like"/>
    <property type="match status" value="1"/>
</dbReference>
<dbReference type="InterPro" id="IPR050399">
    <property type="entry name" value="HPr"/>
</dbReference>
<keyword evidence="5" id="KW-0598">Phosphotransferase system</keyword>
<dbReference type="PANTHER" id="PTHR33705">
    <property type="entry name" value="PHOSPHOCARRIER PROTEIN HPR"/>
    <property type="match status" value="1"/>
</dbReference>
<organism evidence="8 10">
    <name type="scientific">Clostridium formicaceticum</name>
    <dbReference type="NCBI Taxonomy" id="1497"/>
    <lineage>
        <taxon>Bacteria</taxon>
        <taxon>Bacillati</taxon>
        <taxon>Bacillota</taxon>
        <taxon>Clostridia</taxon>
        <taxon>Eubacteriales</taxon>
        <taxon>Clostridiaceae</taxon>
        <taxon>Clostridium</taxon>
    </lineage>
</organism>
<dbReference type="Pfam" id="PF00381">
    <property type="entry name" value="PTS-HPr"/>
    <property type="match status" value="1"/>
</dbReference>
<dbReference type="RefSeq" id="WP_070968357.1">
    <property type="nucleotide sequence ID" value="NZ_CP017603.1"/>
</dbReference>
<evidence type="ECO:0000256" key="2">
    <source>
        <dbReference type="ARBA" id="ARBA00004496"/>
    </source>
</evidence>
<dbReference type="EMBL" id="CP020559">
    <property type="protein sequence ID" value="ARE86992.1"/>
    <property type="molecule type" value="Genomic_DNA"/>
</dbReference>
<comment type="function">
    <text evidence="1">General (non sugar-specific) component of the phosphoenolpyruvate-dependent sugar phosphotransferase system (sugar PTS). This major carbohydrate active-transport system catalyzes the phosphorylation of incoming sugar substrates concomitantly with their translocation across the cell membrane. The phosphoryl group from phosphoenolpyruvate (PEP) is transferred to the phosphoryl carrier protein HPr by enzyme I. Phospho-HPr then transfers it to the PTS EIIA domain.</text>
</comment>
<dbReference type="GO" id="GO:0005737">
    <property type="term" value="C:cytoplasm"/>
    <property type="evidence" value="ECO:0007669"/>
    <property type="project" value="UniProtKB-SubCell"/>
</dbReference>
<feature type="domain" description="HPr" evidence="6">
    <location>
        <begin position="1"/>
        <end position="88"/>
    </location>
</feature>
<dbReference type="InterPro" id="IPR001020">
    <property type="entry name" value="PTS_HPr_His_P_site"/>
</dbReference>
<dbReference type="Gene3D" id="3.30.1340.10">
    <property type="entry name" value="HPr-like"/>
    <property type="match status" value="1"/>
</dbReference>
<evidence type="ECO:0000256" key="5">
    <source>
        <dbReference type="ARBA" id="ARBA00022683"/>
    </source>
</evidence>
<dbReference type="InterPro" id="IPR035895">
    <property type="entry name" value="HPr-like_sf"/>
</dbReference>
<dbReference type="PANTHER" id="PTHR33705:SF2">
    <property type="entry name" value="PHOSPHOCARRIER PROTEIN NPR"/>
    <property type="match status" value="1"/>
</dbReference>
<dbReference type="AlphaFoldDB" id="A0AAC9RJT6"/>
<dbReference type="GO" id="GO:0016740">
    <property type="term" value="F:transferase activity"/>
    <property type="evidence" value="ECO:0007669"/>
    <property type="project" value="UniProtKB-KW"/>
</dbReference>
<evidence type="ECO:0000313" key="8">
    <source>
        <dbReference type="EMBL" id="ARE86992.1"/>
    </source>
</evidence>
<keyword evidence="8" id="KW-0808">Transferase</keyword>
<evidence type="ECO:0000313" key="10">
    <source>
        <dbReference type="Proteomes" id="UP000192478"/>
    </source>
</evidence>
<comment type="subcellular location">
    <subcellularLocation>
        <location evidence="2">Cytoplasm</location>
    </subcellularLocation>
</comment>
<keyword evidence="9" id="KW-1185">Reference proteome</keyword>
<keyword evidence="4" id="KW-0963">Cytoplasm</keyword>
<evidence type="ECO:0000313" key="7">
    <source>
        <dbReference type="EMBL" id="AOY76573.1"/>
    </source>
</evidence>
<dbReference type="Proteomes" id="UP000177894">
    <property type="component" value="Chromosome"/>
</dbReference>
<dbReference type="NCBIfam" id="TIGR01003">
    <property type="entry name" value="PTS_HPr_family"/>
    <property type="match status" value="1"/>
</dbReference>
<dbReference type="KEGG" id="cfm:BJL90_12310"/>
<evidence type="ECO:0000256" key="1">
    <source>
        <dbReference type="ARBA" id="ARBA00003681"/>
    </source>
</evidence>
<dbReference type="PROSITE" id="PS51350">
    <property type="entry name" value="PTS_HPR_DOM"/>
    <property type="match status" value="1"/>
</dbReference>
<evidence type="ECO:0000256" key="3">
    <source>
        <dbReference type="ARBA" id="ARBA00020422"/>
    </source>
</evidence>
<dbReference type="PRINTS" id="PR00107">
    <property type="entry name" value="PHOSPHOCPHPR"/>
</dbReference>
<protein>
    <recommendedName>
        <fullName evidence="3">Phosphocarrier protein HPr</fullName>
    </recommendedName>
</protein>
<evidence type="ECO:0000313" key="9">
    <source>
        <dbReference type="Proteomes" id="UP000177894"/>
    </source>
</evidence>
<dbReference type="GO" id="GO:0009401">
    <property type="term" value="P:phosphoenolpyruvate-dependent sugar phosphotransferase system"/>
    <property type="evidence" value="ECO:0007669"/>
    <property type="project" value="UniProtKB-KW"/>
</dbReference>
<gene>
    <name evidence="8" type="primary">ptsH_3</name>
    <name evidence="7" type="ORF">BJL90_12310</name>
    <name evidence="8" type="ORF">CLFO_13770</name>
</gene>
<evidence type="ECO:0000259" key="6">
    <source>
        <dbReference type="PROSITE" id="PS51350"/>
    </source>
</evidence>
<dbReference type="EMBL" id="CP017603">
    <property type="protein sequence ID" value="AOY76573.1"/>
    <property type="molecule type" value="Genomic_DNA"/>
</dbReference>
<sequence length="88" mass="9591">MITKTIVVKNSSGIHARPATLIVKEIGKFQSDILFIKDGHEVNAKSIMGIMAMAAKKGEEIEVKVDGSDEKEALKAVIDLFESNFGEE</sequence>
<proteinExistence type="predicted"/>